<feature type="transmembrane region" description="Helical" evidence="1">
    <location>
        <begin position="41"/>
        <end position="61"/>
    </location>
</feature>
<dbReference type="Pfam" id="PF10060">
    <property type="entry name" value="DUF2298"/>
    <property type="match status" value="1"/>
</dbReference>
<dbReference type="OrthoDB" id="134460at2"/>
<feature type="transmembrane region" description="Helical" evidence="1">
    <location>
        <begin position="6"/>
        <end position="29"/>
    </location>
</feature>
<evidence type="ECO:0008006" key="4">
    <source>
        <dbReference type="Google" id="ProtNLM"/>
    </source>
</evidence>
<feature type="transmembrane region" description="Helical" evidence="1">
    <location>
        <begin position="610"/>
        <end position="626"/>
    </location>
</feature>
<reference evidence="2 3" key="1">
    <citation type="submission" date="2015-07" db="EMBL/GenBank/DDBJ databases">
        <title>Draft genome of Bellilinea caldifistulae DSM 17877.</title>
        <authorList>
            <person name="Hemp J."/>
            <person name="Ward L.M."/>
            <person name="Pace L.A."/>
            <person name="Fischer W.W."/>
        </authorList>
    </citation>
    <scope>NUCLEOTIDE SEQUENCE [LARGE SCALE GENOMIC DNA]</scope>
    <source>
        <strain evidence="2 3">GOMI-1</strain>
    </source>
</reference>
<feature type="transmembrane region" description="Helical" evidence="1">
    <location>
        <begin position="568"/>
        <end position="589"/>
    </location>
</feature>
<dbReference type="InterPro" id="IPR018746">
    <property type="entry name" value="DUF2298"/>
</dbReference>
<accession>A0A0P6X6A3</accession>
<organism evidence="2 3">
    <name type="scientific">Bellilinea caldifistulae</name>
    <dbReference type="NCBI Taxonomy" id="360411"/>
    <lineage>
        <taxon>Bacteria</taxon>
        <taxon>Bacillati</taxon>
        <taxon>Chloroflexota</taxon>
        <taxon>Anaerolineae</taxon>
        <taxon>Anaerolineales</taxon>
        <taxon>Anaerolineaceae</taxon>
        <taxon>Bellilinea</taxon>
    </lineage>
</organism>
<name>A0A0P6X6A3_9CHLR</name>
<keyword evidence="1" id="KW-0812">Transmembrane</keyword>
<feature type="transmembrane region" description="Helical" evidence="1">
    <location>
        <begin position="222"/>
        <end position="246"/>
    </location>
</feature>
<feature type="transmembrane region" description="Helical" evidence="1">
    <location>
        <begin position="646"/>
        <end position="667"/>
    </location>
</feature>
<dbReference type="AlphaFoldDB" id="A0A0P6X6A3"/>
<feature type="transmembrane region" description="Helical" evidence="1">
    <location>
        <begin position="153"/>
        <end position="174"/>
    </location>
</feature>
<dbReference type="NCBIfam" id="TIGR03662">
    <property type="entry name" value="Chlor_Arch_YYY"/>
    <property type="match status" value="1"/>
</dbReference>
<evidence type="ECO:0000313" key="2">
    <source>
        <dbReference type="EMBL" id="KPL74896.1"/>
    </source>
</evidence>
<feature type="transmembrane region" description="Helical" evidence="1">
    <location>
        <begin position="368"/>
        <end position="401"/>
    </location>
</feature>
<feature type="transmembrane region" description="Helical" evidence="1">
    <location>
        <begin position="413"/>
        <end position="436"/>
    </location>
</feature>
<keyword evidence="3" id="KW-1185">Reference proteome</keyword>
<evidence type="ECO:0000256" key="1">
    <source>
        <dbReference type="SAM" id="Phobius"/>
    </source>
</evidence>
<dbReference type="STRING" id="360411.AC812_10230"/>
<feature type="transmembrane region" description="Helical" evidence="1">
    <location>
        <begin position="456"/>
        <end position="475"/>
    </location>
</feature>
<protein>
    <recommendedName>
        <fullName evidence="4">YYY membrane protein</fullName>
    </recommendedName>
</protein>
<dbReference type="RefSeq" id="WP_061915767.1">
    <property type="nucleotide sequence ID" value="NZ_DF967971.1"/>
</dbReference>
<feature type="transmembrane region" description="Helical" evidence="1">
    <location>
        <begin position="67"/>
        <end position="88"/>
    </location>
</feature>
<proteinExistence type="predicted"/>
<feature type="transmembrane region" description="Helical" evidence="1">
    <location>
        <begin position="487"/>
        <end position="506"/>
    </location>
</feature>
<keyword evidence="1" id="KW-0472">Membrane</keyword>
<feature type="transmembrane region" description="Helical" evidence="1">
    <location>
        <begin position="100"/>
        <end position="118"/>
    </location>
</feature>
<sequence>MSQILMTLIWYLMVTAAGYLTLPLAFRFLKFLPDRGFTFSRSLGLLLWGYIFWLLTTFGLLQNNAGGVLFGLILLAGVSAFFMRGGWFEFKDWFGTQRRLILTAESLFLIAYLSWTVVRAANPEIIYTEKPMELAFINAILRSPSFPPFDPWLAGYAISYYYFGYVIVAMLIHLSGVPSSIGFNLGIAMWFGLTALAAYGVLFNLLSGILSTNKPAESNRKAVGWALLAPLFILIVSNLSGLLDILHARGIFWQRNPQGVLESSFWKWLGIQEFDQPPPEPLSWTPKRTYWLWWRGSRVLQDFNLLNQREEVIDEFPFFSYLLADMHPHVLGMPFVLLAAGLALNFYFSFKKQSPPEPSVLNWLKDPHIWLSALIFGGLSFLNTWDFPIYLGLFAGVYVFYRYLHNGWGWQRVGDFVFVAITVGILGILLYLPFYLGFSSQAGGFLPSLIFHTRGVHFWVMFAPLLLPILFWLLLQGGGYLRPGLRWGVLLGSAIVAAGWILMLIASKVIELAGLIGQTWMTAADTNLARMGQTLTSLSGLFFIKQGGSGTELFQAALLRRISAPGTWLTLMIILIFVFATIVTLRRLYGFSLASENDPVRSLPEEDQNRGFVLLLILLGAGLTLAPEFFYLQDDFGTRMNTIFKFYFQTWILWGIAAAYSSAILLQRFHDGRGGVVKIVWVILMACSLIYPGVMLPAKTGLLRGQPVSLTLDGKAYLQRDEPDEWQAFQFLWEMPLGNVVEAVGPQYNPQFARVATHAGQPGLLGWEGHEIQWRGTAREMGSRRVDIETLYQTSDWLRAREIIQQYGIRYIYIGPVERSAYRVSENKFSANLGLLFANSNVRIYEVPDALVEKTP</sequence>
<dbReference type="PANTHER" id="PTHR10790:SF51">
    <property type="entry name" value="TETRATRICOPEPTIDE REPEAT PROTEIN"/>
    <property type="match status" value="1"/>
</dbReference>
<keyword evidence="1" id="KW-1133">Transmembrane helix</keyword>
<dbReference type="PANTHER" id="PTHR10790">
    <property type="entry name" value="TPR-DOMAIN CONTAINING PROTEIN"/>
    <property type="match status" value="1"/>
</dbReference>
<feature type="transmembrane region" description="Helical" evidence="1">
    <location>
        <begin position="181"/>
        <end position="202"/>
    </location>
</feature>
<comment type="caution">
    <text evidence="2">The sequence shown here is derived from an EMBL/GenBank/DDBJ whole genome shotgun (WGS) entry which is preliminary data.</text>
</comment>
<feature type="transmembrane region" description="Helical" evidence="1">
    <location>
        <begin position="679"/>
        <end position="698"/>
    </location>
</feature>
<gene>
    <name evidence="2" type="ORF">AC812_10230</name>
</gene>
<evidence type="ECO:0000313" key="3">
    <source>
        <dbReference type="Proteomes" id="UP000050514"/>
    </source>
</evidence>
<dbReference type="Proteomes" id="UP000050514">
    <property type="component" value="Unassembled WGS sequence"/>
</dbReference>
<feature type="transmembrane region" description="Helical" evidence="1">
    <location>
        <begin position="330"/>
        <end position="348"/>
    </location>
</feature>
<dbReference type="EMBL" id="LGHJ01000016">
    <property type="protein sequence ID" value="KPL74896.1"/>
    <property type="molecule type" value="Genomic_DNA"/>
</dbReference>